<evidence type="ECO:0000256" key="1">
    <source>
        <dbReference type="ARBA" id="ARBA00006572"/>
    </source>
</evidence>
<reference evidence="9 10" key="1">
    <citation type="journal article" date="2016" name="Nat. Commun.">
        <title>Ectomycorrhizal ecology is imprinted in the genome of the dominant symbiotic fungus Cenococcum geophilum.</title>
        <authorList>
            <consortium name="DOE Joint Genome Institute"/>
            <person name="Peter M."/>
            <person name="Kohler A."/>
            <person name="Ohm R.A."/>
            <person name="Kuo A."/>
            <person name="Krutzmann J."/>
            <person name="Morin E."/>
            <person name="Arend M."/>
            <person name="Barry K.W."/>
            <person name="Binder M."/>
            <person name="Choi C."/>
            <person name="Clum A."/>
            <person name="Copeland A."/>
            <person name="Grisel N."/>
            <person name="Haridas S."/>
            <person name="Kipfer T."/>
            <person name="LaButti K."/>
            <person name="Lindquist E."/>
            <person name="Lipzen A."/>
            <person name="Maire R."/>
            <person name="Meier B."/>
            <person name="Mihaltcheva S."/>
            <person name="Molinier V."/>
            <person name="Murat C."/>
            <person name="Poggeler S."/>
            <person name="Quandt C.A."/>
            <person name="Sperisen C."/>
            <person name="Tritt A."/>
            <person name="Tisserant E."/>
            <person name="Crous P.W."/>
            <person name="Henrissat B."/>
            <person name="Nehls U."/>
            <person name="Egli S."/>
            <person name="Spatafora J.W."/>
            <person name="Grigoriev I.V."/>
            <person name="Martin F.M."/>
        </authorList>
    </citation>
    <scope>NUCLEOTIDE SEQUENCE [LARGE SCALE GENOMIC DNA]</scope>
    <source>
        <strain evidence="9 10">CBS 459.81</strain>
    </source>
</reference>
<keyword evidence="10" id="KW-1185">Reference proteome</keyword>
<feature type="domain" description="Exocyst complex component Sec10-like alpha-helical bundle" evidence="7">
    <location>
        <begin position="207"/>
        <end position="851"/>
    </location>
</feature>
<dbReference type="InterPro" id="IPR048625">
    <property type="entry name" value="Sec10_N"/>
</dbReference>
<feature type="region of interest" description="Disordered" evidence="6">
    <location>
        <begin position="1"/>
        <end position="26"/>
    </location>
</feature>
<feature type="domain" description="Exocyst complex component Sec10 N-terminal" evidence="8">
    <location>
        <begin position="73"/>
        <end position="196"/>
    </location>
</feature>
<dbReference type="InterPro" id="IPR048627">
    <property type="entry name" value="Sec10_HB"/>
</dbReference>
<dbReference type="Pfam" id="PF07393">
    <property type="entry name" value="Sec10_HB"/>
    <property type="match status" value="1"/>
</dbReference>
<dbReference type="GO" id="GO:0000145">
    <property type="term" value="C:exocyst"/>
    <property type="evidence" value="ECO:0007669"/>
    <property type="project" value="TreeGrafter"/>
</dbReference>
<feature type="coiled-coil region" evidence="5">
    <location>
        <begin position="80"/>
        <end position="174"/>
    </location>
</feature>
<dbReference type="PANTHER" id="PTHR12100">
    <property type="entry name" value="SEC10"/>
    <property type="match status" value="1"/>
</dbReference>
<accession>A0A8E2EIL7</accession>
<evidence type="ECO:0000256" key="6">
    <source>
        <dbReference type="SAM" id="MobiDB-lite"/>
    </source>
</evidence>
<evidence type="ECO:0000259" key="8">
    <source>
        <dbReference type="Pfam" id="PF20667"/>
    </source>
</evidence>
<evidence type="ECO:0000256" key="4">
    <source>
        <dbReference type="ARBA" id="ARBA00023054"/>
    </source>
</evidence>
<evidence type="ECO:0000256" key="5">
    <source>
        <dbReference type="SAM" id="Coils"/>
    </source>
</evidence>
<proteinExistence type="inferred from homology"/>
<gene>
    <name evidence="9" type="ORF">K432DRAFT_319793</name>
</gene>
<keyword evidence="4 5" id="KW-0175">Coiled coil</keyword>
<evidence type="ECO:0000256" key="2">
    <source>
        <dbReference type="ARBA" id="ARBA00022448"/>
    </source>
</evidence>
<evidence type="ECO:0000259" key="7">
    <source>
        <dbReference type="Pfam" id="PF07393"/>
    </source>
</evidence>
<evidence type="ECO:0000256" key="3">
    <source>
        <dbReference type="ARBA" id="ARBA00022483"/>
    </source>
</evidence>
<comment type="similarity">
    <text evidence="1">Belongs to the SEC10 family.</text>
</comment>
<evidence type="ECO:0000313" key="9">
    <source>
        <dbReference type="EMBL" id="OCK84670.1"/>
    </source>
</evidence>
<name>A0A8E2EIL7_9PEZI</name>
<dbReference type="InterPro" id="IPR009976">
    <property type="entry name" value="Sec10-like"/>
</dbReference>
<dbReference type="AlphaFoldDB" id="A0A8E2EIL7"/>
<dbReference type="Proteomes" id="UP000250266">
    <property type="component" value="Unassembled WGS sequence"/>
</dbReference>
<protein>
    <submittedName>
        <fullName evidence="9">Exocyst complex component protein</fullName>
    </submittedName>
</protein>
<feature type="compositionally biased region" description="Polar residues" evidence="6">
    <location>
        <begin position="10"/>
        <end position="26"/>
    </location>
</feature>
<keyword evidence="3" id="KW-0268">Exocytosis</keyword>
<keyword evidence="2" id="KW-0813">Transport</keyword>
<sequence>MPAQAADTESILSQGTTTTIGGRSMSTRGPVFNLDTFSSKDYIVKDFIESLSDSALPISRRSGPASQQAAFDPKPLIRTFEHALARLGSLSEELELHENELSGAVRRAEAQHNQNVESLGRKLEQAIENFQRLDSSLGGVTSDSGDQDSGGNVAVRIGEQLEELDRQRQRAQDAKFLIQCWLEVSEKGNLSTLEDVRRFGGGDGKVRCANIARQLLKISMRLDPENSPQVNGGRAANGAKRRGTQSRYPTRDIIEKFLEGLENDLLEQFDQFRLRDNYDSMRECAVALRDFSDGASVMALYVNQNEFFIEANELLNEEIVGDDESWDRLQDPDAEPPGVEPSLQSLVDRVRETVQKVSFDIKRVFPYHEEVLVRFLQRVFQQSIQQRLEMVLDRANQLSSLAFLRSLQAARSYIAGLVDDLKSHGLTEHPEPVSSQVAATLDQQLDDLFVPYFIGSSYIEREKKNLEELYSSLLLKFTIYHSRRRKMPTTYFASLGQRGKELIASAREAYMERLDSTDLPASQRAMLIRIAGLKETDSEKKDIEVTDEDGRLSLPNAKRMLKWLAEGVGRGLELSGGNETPKDVQALLNLLLSHMGEIYLETALDAASDHAASQENMTKSPPDLTHLSSLRTAISILHLLQTSTQTVLLPLATPNLTIRREIEKATSNTLSTLEAKISTIINRTLDAALAWVSRCLALQKKTDFRPKDDNDSLAAAMATETPACAAVTQFLSRVATQASAALDGRNLSVFLSELARGLRSAVLEHLRKFSVSLAGGLVVSKDMTKYVDLVRGWPTGEELEPGAMDVLVEVANIFVIGPEALRERLRGGGSDSMELRQYVLKREDVGSVGVQAVLSAL</sequence>
<dbReference type="GO" id="GO:0006893">
    <property type="term" value="P:Golgi to plasma membrane transport"/>
    <property type="evidence" value="ECO:0007669"/>
    <property type="project" value="TreeGrafter"/>
</dbReference>
<evidence type="ECO:0000313" key="10">
    <source>
        <dbReference type="Proteomes" id="UP000250266"/>
    </source>
</evidence>
<dbReference type="GO" id="GO:0006887">
    <property type="term" value="P:exocytosis"/>
    <property type="evidence" value="ECO:0007669"/>
    <property type="project" value="UniProtKB-KW"/>
</dbReference>
<dbReference type="Pfam" id="PF20667">
    <property type="entry name" value="Sec10_N"/>
    <property type="match status" value="1"/>
</dbReference>
<organism evidence="9 10">
    <name type="scientific">Lepidopterella palustris CBS 459.81</name>
    <dbReference type="NCBI Taxonomy" id="1314670"/>
    <lineage>
        <taxon>Eukaryota</taxon>
        <taxon>Fungi</taxon>
        <taxon>Dikarya</taxon>
        <taxon>Ascomycota</taxon>
        <taxon>Pezizomycotina</taxon>
        <taxon>Dothideomycetes</taxon>
        <taxon>Pleosporomycetidae</taxon>
        <taxon>Mytilinidiales</taxon>
        <taxon>Argynnaceae</taxon>
        <taxon>Lepidopterella</taxon>
    </lineage>
</organism>
<dbReference type="OrthoDB" id="125856at2759"/>
<feature type="region of interest" description="Disordered" evidence="6">
    <location>
        <begin position="223"/>
        <end position="245"/>
    </location>
</feature>
<dbReference type="EMBL" id="KV744832">
    <property type="protein sequence ID" value="OCK84670.1"/>
    <property type="molecule type" value="Genomic_DNA"/>
</dbReference>
<dbReference type="PANTHER" id="PTHR12100:SF0">
    <property type="entry name" value="EXOCYST COMPLEX COMPONENT 5"/>
    <property type="match status" value="1"/>
</dbReference>